<name>B9XHF2_PEDPL</name>
<evidence type="ECO:0000256" key="13">
    <source>
        <dbReference type="ARBA" id="ARBA00025923"/>
    </source>
</evidence>
<dbReference type="GO" id="GO:0003677">
    <property type="term" value="F:DNA binding"/>
    <property type="evidence" value="ECO:0007669"/>
    <property type="project" value="UniProtKB-KW"/>
</dbReference>
<dbReference type="Gene3D" id="3.30.980.40">
    <property type="match status" value="1"/>
</dbReference>
<dbReference type="PROSITE" id="PS50901">
    <property type="entry name" value="FTSK"/>
    <property type="match status" value="1"/>
</dbReference>
<evidence type="ECO:0000256" key="16">
    <source>
        <dbReference type="SAM" id="Phobius"/>
    </source>
</evidence>
<comment type="caution">
    <text evidence="18">The sequence shown here is derived from an EMBL/GenBank/DDBJ whole genome shotgun (WGS) entry which is preliminary data.</text>
</comment>
<sequence>MARKASPEKASTHRGFNDIIGIVLVGFAVLLLVALISYNPRDVSANATPPNHPAHNAIGPFGAWLSYIFLLTFGVSSYVLPFLFVFVGLGCFLEMLSYVRRRWAWTLVIFFCCIGMFDLYRDYLEGLHKKLRVMPGGIIGVNLNNYIFNYFGTTGATIIFMMLYFISILFLTNFQLGAWIRALVNRDKTANGKVSGLATSPAGLTDDEKALEKKARELEKQARKLQEQVDKSKAKEAKELAKDAAKADAKAEPMAAPIGADLKPLPEPTVRDLSVPQAKPLNGKPKKPTAPEPLKSPEPPADAVVISARELSAASSADVLGRKAPTKSEEPAATEMAARVNGEGQPVVDGASAEPEVNIAPAALPSAPKPKLQPKKPKPITVAATPMIGNYQLPPMDFLQYPDMTLKPTESKEELMANARLMQQTLAQFDIEVQLGDITKGPTITRYELHPAPGVKLEKIAGLNNNIAAALKAERINILAPIPGKSSVGVEVPNAVKTKVIMRDLLESEEWANSKARIPLALGKDVYGHPIIADLAEMPHCLIAGSTGSGKSVCINSIIASLLYKFSPDQLRFVMIDPKVVELQQYNALPHLVVPVVTDPKKVILALRWVVNEMEKRYQIFAKVGVRNIKSFNERPKNKPIPTPEPELPLMAKKEKVEPGADGFAVEVDEQIVVPREDDIVIPEKLSYIVVIIDELADLMLVAPADVEMAIARITQMARAAGIHCIVATQRPSVDVITGVIKANIPARIAFQVAAKVDSRTILDAMGADKLLGKGDMLYLPPGSARLIRAQGVLITDQEIQHCVDFIAKQGKPSYEVEIHKQLQKPVSSFDGGGGGESGIDEDEDLIQQCIEVIRSEQKASVSLMQRRLRLGYTRAARIMDELEDRGIVGPSKGAEPRDILIDLDGEGADGGGEASHGK</sequence>
<dbReference type="SMART" id="SM00382">
    <property type="entry name" value="AAA"/>
    <property type="match status" value="1"/>
</dbReference>
<evidence type="ECO:0000256" key="5">
    <source>
        <dbReference type="ARBA" id="ARBA00022692"/>
    </source>
</evidence>
<dbReference type="Proteomes" id="UP000003688">
    <property type="component" value="Unassembled WGS sequence"/>
</dbReference>
<dbReference type="EMBL" id="ABOX02000014">
    <property type="protein sequence ID" value="EEF60787.1"/>
    <property type="molecule type" value="Genomic_DNA"/>
</dbReference>
<keyword evidence="10" id="KW-0238">DNA-binding</keyword>
<accession>B9XHF2</accession>
<keyword evidence="11 16" id="KW-0472">Membrane</keyword>
<dbReference type="InterPro" id="IPR027417">
    <property type="entry name" value="P-loop_NTPase"/>
</dbReference>
<evidence type="ECO:0000256" key="8">
    <source>
        <dbReference type="ARBA" id="ARBA00022840"/>
    </source>
</evidence>
<keyword evidence="4 18" id="KW-0132">Cell division</keyword>
<comment type="subcellular location">
    <subcellularLocation>
        <location evidence="1">Cell membrane</location>
        <topology evidence="1">Multi-pass membrane protein</topology>
    </subcellularLocation>
</comment>
<feature type="compositionally biased region" description="Pro residues" evidence="15">
    <location>
        <begin position="288"/>
        <end position="300"/>
    </location>
</feature>
<dbReference type="Pfam" id="PF17854">
    <property type="entry name" value="FtsK_alpha"/>
    <property type="match status" value="1"/>
</dbReference>
<organism evidence="18 19">
    <name type="scientific">Pedosphaera parvula (strain Ellin514)</name>
    <dbReference type="NCBI Taxonomy" id="320771"/>
    <lineage>
        <taxon>Bacteria</taxon>
        <taxon>Pseudomonadati</taxon>
        <taxon>Verrucomicrobiota</taxon>
        <taxon>Pedosphaerae</taxon>
        <taxon>Pedosphaerales</taxon>
        <taxon>Pedosphaeraceae</taxon>
        <taxon>Pedosphaera</taxon>
    </lineage>
</organism>
<evidence type="ECO:0000259" key="17">
    <source>
        <dbReference type="PROSITE" id="PS50901"/>
    </source>
</evidence>
<dbReference type="InterPro" id="IPR003593">
    <property type="entry name" value="AAA+_ATPase"/>
</dbReference>
<dbReference type="InterPro" id="IPR036388">
    <property type="entry name" value="WH-like_DNA-bd_sf"/>
</dbReference>
<dbReference type="InterPro" id="IPR025199">
    <property type="entry name" value="FtsK_4TM"/>
</dbReference>
<evidence type="ECO:0000256" key="9">
    <source>
        <dbReference type="ARBA" id="ARBA00022989"/>
    </source>
</evidence>
<dbReference type="GO" id="GO:0007059">
    <property type="term" value="P:chromosome segregation"/>
    <property type="evidence" value="ECO:0007669"/>
    <property type="project" value="UniProtKB-KW"/>
</dbReference>
<evidence type="ECO:0000256" key="2">
    <source>
        <dbReference type="ARBA" id="ARBA00006474"/>
    </source>
</evidence>
<reference evidence="18 19" key="1">
    <citation type="journal article" date="2011" name="J. Bacteriol.">
        <title>Genome sequence of 'Pedosphaera parvula' Ellin514, an aerobic Verrucomicrobial isolate from pasture soil.</title>
        <authorList>
            <person name="Kant R."/>
            <person name="van Passel M.W."/>
            <person name="Sangwan P."/>
            <person name="Palva A."/>
            <person name="Lucas S."/>
            <person name="Copeland A."/>
            <person name="Lapidus A."/>
            <person name="Glavina Del Rio T."/>
            <person name="Dalin E."/>
            <person name="Tice H."/>
            <person name="Bruce D."/>
            <person name="Goodwin L."/>
            <person name="Pitluck S."/>
            <person name="Chertkov O."/>
            <person name="Larimer F.W."/>
            <person name="Land M.L."/>
            <person name="Hauser L."/>
            <person name="Brettin T.S."/>
            <person name="Detter J.C."/>
            <person name="Han S."/>
            <person name="de Vos W.M."/>
            <person name="Janssen P.H."/>
            <person name="Smidt H."/>
        </authorList>
    </citation>
    <scope>NUCLEOTIDE SEQUENCE [LARGE SCALE GENOMIC DNA]</scope>
    <source>
        <strain evidence="18 19">Ellin514</strain>
    </source>
</reference>
<dbReference type="InterPro" id="IPR050206">
    <property type="entry name" value="FtsK/SpoIIIE/SftA"/>
</dbReference>
<feature type="binding site" evidence="14">
    <location>
        <begin position="545"/>
        <end position="552"/>
    </location>
    <ligand>
        <name>ATP</name>
        <dbReference type="ChEBI" id="CHEBI:30616"/>
    </ligand>
</feature>
<keyword evidence="9 16" id="KW-1133">Transmembrane helix</keyword>
<comment type="similarity">
    <text evidence="2">Belongs to the FtsK/SpoIIIE/SftA family.</text>
</comment>
<dbReference type="SUPFAM" id="SSF46785">
    <property type="entry name" value="Winged helix' DNA-binding domain"/>
    <property type="match status" value="1"/>
</dbReference>
<dbReference type="Pfam" id="PF13491">
    <property type="entry name" value="FtsK_4TM"/>
    <property type="match status" value="1"/>
</dbReference>
<protein>
    <submittedName>
        <fullName evidence="18">Cell divisionFtsK/SpoIIIE</fullName>
    </submittedName>
</protein>
<dbReference type="Pfam" id="PF09397">
    <property type="entry name" value="FtsK_gamma"/>
    <property type="match status" value="1"/>
</dbReference>
<dbReference type="InterPro" id="IPR018541">
    <property type="entry name" value="Ftsk_gamma"/>
</dbReference>
<evidence type="ECO:0000256" key="6">
    <source>
        <dbReference type="ARBA" id="ARBA00022741"/>
    </source>
</evidence>
<evidence type="ECO:0000256" key="14">
    <source>
        <dbReference type="PROSITE-ProRule" id="PRU00289"/>
    </source>
</evidence>
<dbReference type="SUPFAM" id="SSF52540">
    <property type="entry name" value="P-loop containing nucleoside triphosphate hydrolases"/>
    <property type="match status" value="1"/>
</dbReference>
<evidence type="ECO:0000256" key="3">
    <source>
        <dbReference type="ARBA" id="ARBA00022475"/>
    </source>
</evidence>
<feature type="transmembrane region" description="Helical" evidence="16">
    <location>
        <begin position="20"/>
        <end position="38"/>
    </location>
</feature>
<keyword evidence="5 16" id="KW-0812">Transmembrane</keyword>
<feature type="compositionally biased region" description="Gly residues" evidence="15">
    <location>
        <begin position="909"/>
        <end position="919"/>
    </location>
</feature>
<dbReference type="Gene3D" id="3.40.50.300">
    <property type="entry name" value="P-loop containing nucleotide triphosphate hydrolases"/>
    <property type="match status" value="1"/>
</dbReference>
<feature type="compositionally biased region" description="Basic and acidic residues" evidence="15">
    <location>
        <begin position="225"/>
        <end position="251"/>
    </location>
</feature>
<dbReference type="PANTHER" id="PTHR22683:SF41">
    <property type="entry name" value="DNA TRANSLOCASE FTSK"/>
    <property type="match status" value="1"/>
</dbReference>
<evidence type="ECO:0000256" key="4">
    <source>
        <dbReference type="ARBA" id="ARBA00022618"/>
    </source>
</evidence>
<feature type="transmembrane region" description="Helical" evidence="16">
    <location>
        <begin position="103"/>
        <end position="120"/>
    </location>
</feature>
<feature type="transmembrane region" description="Helical" evidence="16">
    <location>
        <begin position="58"/>
        <end position="91"/>
    </location>
</feature>
<proteinExistence type="inferred from homology"/>
<evidence type="ECO:0000313" key="18">
    <source>
        <dbReference type="EMBL" id="EEF60787.1"/>
    </source>
</evidence>
<keyword evidence="3" id="KW-1003">Cell membrane</keyword>
<comment type="subunit">
    <text evidence="13">Homohexamer. Forms a ring that surrounds DNA.</text>
</comment>
<dbReference type="GO" id="GO:0005886">
    <property type="term" value="C:plasma membrane"/>
    <property type="evidence" value="ECO:0007669"/>
    <property type="project" value="UniProtKB-SubCell"/>
</dbReference>
<dbReference type="InterPro" id="IPR041027">
    <property type="entry name" value="FtsK_alpha"/>
</dbReference>
<keyword evidence="19" id="KW-1185">Reference proteome</keyword>
<evidence type="ECO:0000313" key="19">
    <source>
        <dbReference type="Proteomes" id="UP000003688"/>
    </source>
</evidence>
<gene>
    <name evidence="18" type="ORF">Cflav_PD3645</name>
</gene>
<feature type="domain" description="FtsK" evidence="17">
    <location>
        <begin position="528"/>
        <end position="760"/>
    </location>
</feature>
<evidence type="ECO:0000256" key="7">
    <source>
        <dbReference type="ARBA" id="ARBA00022829"/>
    </source>
</evidence>
<dbReference type="Pfam" id="PF01580">
    <property type="entry name" value="FtsK_SpoIIIE"/>
    <property type="match status" value="1"/>
</dbReference>
<keyword evidence="7" id="KW-0159">Chromosome partition</keyword>
<feature type="transmembrane region" description="Helical" evidence="16">
    <location>
        <begin position="150"/>
        <end position="171"/>
    </location>
</feature>
<dbReference type="GO" id="GO:0005524">
    <property type="term" value="F:ATP binding"/>
    <property type="evidence" value="ECO:0007669"/>
    <property type="project" value="UniProtKB-UniRule"/>
</dbReference>
<evidence type="ECO:0000256" key="12">
    <source>
        <dbReference type="ARBA" id="ARBA00023306"/>
    </source>
</evidence>
<evidence type="ECO:0000256" key="10">
    <source>
        <dbReference type="ARBA" id="ARBA00023125"/>
    </source>
</evidence>
<evidence type="ECO:0000256" key="11">
    <source>
        <dbReference type="ARBA" id="ARBA00023136"/>
    </source>
</evidence>
<feature type="region of interest" description="Disordered" evidence="15">
    <location>
        <begin position="225"/>
        <end position="300"/>
    </location>
</feature>
<dbReference type="STRING" id="320771.Cflav_PD3645"/>
<dbReference type="OrthoDB" id="9807790at2"/>
<evidence type="ECO:0000256" key="1">
    <source>
        <dbReference type="ARBA" id="ARBA00004651"/>
    </source>
</evidence>
<dbReference type="InterPro" id="IPR002543">
    <property type="entry name" value="FtsK_dom"/>
</dbReference>
<evidence type="ECO:0000256" key="15">
    <source>
        <dbReference type="SAM" id="MobiDB-lite"/>
    </source>
</evidence>
<dbReference type="PANTHER" id="PTHR22683">
    <property type="entry name" value="SPORULATION PROTEIN RELATED"/>
    <property type="match status" value="1"/>
</dbReference>
<dbReference type="InterPro" id="IPR036390">
    <property type="entry name" value="WH_DNA-bd_sf"/>
</dbReference>
<dbReference type="RefSeq" id="WP_007415246.1">
    <property type="nucleotide sequence ID" value="NZ_ABOX02000014.1"/>
</dbReference>
<keyword evidence="6 14" id="KW-0547">Nucleotide-binding</keyword>
<dbReference type="AlphaFoldDB" id="B9XHF2"/>
<keyword evidence="12" id="KW-0131">Cell cycle</keyword>
<dbReference type="SMART" id="SM00843">
    <property type="entry name" value="Ftsk_gamma"/>
    <property type="match status" value="1"/>
</dbReference>
<keyword evidence="8 14" id="KW-0067">ATP-binding</keyword>
<dbReference type="GO" id="GO:0051301">
    <property type="term" value="P:cell division"/>
    <property type="evidence" value="ECO:0007669"/>
    <property type="project" value="UniProtKB-KW"/>
</dbReference>
<dbReference type="Gene3D" id="1.10.10.10">
    <property type="entry name" value="Winged helix-like DNA-binding domain superfamily/Winged helix DNA-binding domain"/>
    <property type="match status" value="1"/>
</dbReference>
<feature type="region of interest" description="Disordered" evidence="15">
    <location>
        <begin position="888"/>
        <end position="919"/>
    </location>
</feature>